<dbReference type="Pfam" id="PF16083">
    <property type="entry name" value="Phage_holin_3_3"/>
    <property type="match status" value="1"/>
</dbReference>
<keyword evidence="1" id="KW-0812">Transmembrane</keyword>
<evidence type="ECO:0000313" key="3">
    <source>
        <dbReference type="Proteomes" id="UP001235341"/>
    </source>
</evidence>
<evidence type="ECO:0000256" key="1">
    <source>
        <dbReference type="SAM" id="Phobius"/>
    </source>
</evidence>
<dbReference type="EMBL" id="CP133586">
    <property type="protein sequence ID" value="WMT17378.1"/>
    <property type="molecule type" value="Genomic_DNA"/>
</dbReference>
<keyword evidence="1" id="KW-1133">Transmembrane helix</keyword>
<proteinExistence type="predicted"/>
<feature type="transmembrane region" description="Helical" evidence="1">
    <location>
        <begin position="43"/>
        <end position="64"/>
    </location>
</feature>
<dbReference type="PROSITE" id="PS51257">
    <property type="entry name" value="PROKAR_LIPOPROTEIN"/>
    <property type="match status" value="1"/>
</dbReference>
<dbReference type="InterPro" id="IPR032126">
    <property type="entry name" value="LydA_holin"/>
</dbReference>
<keyword evidence="1" id="KW-0472">Membrane</keyword>
<feature type="transmembrane region" description="Helical" evidence="1">
    <location>
        <begin position="70"/>
        <end position="92"/>
    </location>
</feature>
<name>A0ABY9PWI3_SERFO</name>
<feature type="transmembrane region" description="Helical" evidence="1">
    <location>
        <begin position="12"/>
        <end position="31"/>
    </location>
</feature>
<organism evidence="2 3">
    <name type="scientific">Serratia fonticola</name>
    <dbReference type="NCBI Taxonomy" id="47917"/>
    <lineage>
        <taxon>Bacteria</taxon>
        <taxon>Pseudomonadati</taxon>
        <taxon>Pseudomonadota</taxon>
        <taxon>Gammaproteobacteria</taxon>
        <taxon>Enterobacterales</taxon>
        <taxon>Yersiniaceae</taxon>
        <taxon>Serratia</taxon>
    </lineage>
</organism>
<dbReference type="Proteomes" id="UP001235341">
    <property type="component" value="Chromosome"/>
</dbReference>
<protein>
    <submittedName>
        <fullName evidence="2">Phage holin family protein</fullName>
    </submittedName>
</protein>
<keyword evidence="3" id="KW-1185">Reference proteome</keyword>
<sequence length="102" mass="10909">MPDKDPNSIAGATWLVILAVACWGGLVRYLIDLRQTRAAWSWGAAAAQVIVSGFTGMLSGFISMESGLTLYQIFFAVGVCGAMGSIALSFFWERLTGVKNVT</sequence>
<accession>A0ABY9PWI3</accession>
<reference evidence="2 3" key="1">
    <citation type="submission" date="2023-08" db="EMBL/GenBank/DDBJ databases">
        <title>Complete Genome and Methylome dissection of Serratia fonticola NEB369.</title>
        <authorList>
            <person name="Fomenkov A."/>
            <person name="Roberts R.D."/>
        </authorList>
    </citation>
    <scope>NUCLEOTIDE SEQUENCE [LARGE SCALE GENOMIC DNA]</scope>
    <source>
        <strain evidence="2 3">NEB369</strain>
    </source>
</reference>
<gene>
    <name evidence="2" type="ORF">RFB13_14810</name>
</gene>
<evidence type="ECO:0000313" key="2">
    <source>
        <dbReference type="EMBL" id="WMT17378.1"/>
    </source>
</evidence>